<comment type="caution">
    <text evidence="8">The sequence shown here is derived from an EMBL/GenBank/DDBJ whole genome shotgun (WGS) entry which is preliminary data.</text>
</comment>
<dbReference type="InterPro" id="IPR011010">
    <property type="entry name" value="DNA_brk_join_enz"/>
</dbReference>
<feature type="domain" description="Core-binding (CB)" evidence="7">
    <location>
        <begin position="98"/>
        <end position="182"/>
    </location>
</feature>
<dbReference type="Gene3D" id="1.10.443.10">
    <property type="entry name" value="Intergrase catalytic core"/>
    <property type="match status" value="1"/>
</dbReference>
<dbReference type="Pfam" id="PF22022">
    <property type="entry name" value="Phage_int_M"/>
    <property type="match status" value="1"/>
</dbReference>
<dbReference type="InterPro" id="IPR013762">
    <property type="entry name" value="Integrase-like_cat_sf"/>
</dbReference>
<gene>
    <name evidence="8" type="ORF">EJE83_12705</name>
</gene>
<dbReference type="InterPro" id="IPR025166">
    <property type="entry name" value="Integrase_DNA_bind_dom"/>
</dbReference>
<dbReference type="Pfam" id="PF13356">
    <property type="entry name" value="Arm-DNA-bind_3"/>
    <property type="match status" value="1"/>
</dbReference>
<dbReference type="Pfam" id="PF00589">
    <property type="entry name" value="Phage_integrase"/>
    <property type="match status" value="1"/>
</dbReference>
<dbReference type="InterPro" id="IPR044068">
    <property type="entry name" value="CB"/>
</dbReference>
<dbReference type="EMBL" id="RWHX01000020">
    <property type="protein sequence ID" value="RSK80701.1"/>
    <property type="molecule type" value="Genomic_DNA"/>
</dbReference>
<dbReference type="Gene3D" id="1.10.150.130">
    <property type="match status" value="1"/>
</dbReference>
<evidence type="ECO:0000256" key="3">
    <source>
        <dbReference type="ARBA" id="ARBA00023125"/>
    </source>
</evidence>
<comment type="similarity">
    <text evidence="1">Belongs to the 'phage' integrase family.</text>
</comment>
<dbReference type="PROSITE" id="PS51898">
    <property type="entry name" value="TYR_RECOMBINASE"/>
    <property type="match status" value="1"/>
</dbReference>
<keyword evidence="2" id="KW-0229">DNA integration</keyword>
<evidence type="ECO:0000313" key="8">
    <source>
        <dbReference type="EMBL" id="RSK80701.1"/>
    </source>
</evidence>
<dbReference type="InterPro" id="IPR053876">
    <property type="entry name" value="Phage_int_M"/>
</dbReference>
<feature type="domain" description="Tyr recombinase" evidence="6">
    <location>
        <begin position="207"/>
        <end position="399"/>
    </location>
</feature>
<name>A0ABX9ZP92_9BURK</name>
<evidence type="ECO:0000256" key="1">
    <source>
        <dbReference type="ARBA" id="ARBA00008857"/>
    </source>
</evidence>
<keyword evidence="4" id="KW-0233">DNA recombination</keyword>
<evidence type="ECO:0000259" key="7">
    <source>
        <dbReference type="PROSITE" id="PS51900"/>
    </source>
</evidence>
<dbReference type="CDD" id="cd00801">
    <property type="entry name" value="INT_P4_C"/>
    <property type="match status" value="1"/>
</dbReference>
<keyword evidence="3 5" id="KW-0238">DNA-binding</keyword>
<dbReference type="InterPro" id="IPR002104">
    <property type="entry name" value="Integrase_catalytic"/>
</dbReference>
<reference evidence="8 9" key="1">
    <citation type="submission" date="2018-12" db="EMBL/GenBank/DDBJ databases">
        <title>Whole genome sequence of a Pandoraea apista isolate from a patient with cystic fibrosis.</title>
        <authorList>
            <person name="Kenna D.T."/>
            <person name="Turton J.F."/>
        </authorList>
    </citation>
    <scope>NUCLEOTIDE SEQUENCE [LARGE SCALE GENOMIC DNA]</scope>
    <source>
        <strain evidence="8 9">Pa13324</strain>
    </source>
</reference>
<dbReference type="InterPro" id="IPR050808">
    <property type="entry name" value="Phage_Integrase"/>
</dbReference>
<dbReference type="PANTHER" id="PTHR30629">
    <property type="entry name" value="PROPHAGE INTEGRASE"/>
    <property type="match status" value="1"/>
</dbReference>
<evidence type="ECO:0000259" key="6">
    <source>
        <dbReference type="PROSITE" id="PS51898"/>
    </source>
</evidence>
<evidence type="ECO:0000313" key="9">
    <source>
        <dbReference type="Proteomes" id="UP000270216"/>
    </source>
</evidence>
<dbReference type="PANTHER" id="PTHR30629:SF2">
    <property type="entry name" value="PROPHAGE INTEGRASE INTS-RELATED"/>
    <property type="match status" value="1"/>
</dbReference>
<dbReference type="InterPro" id="IPR010998">
    <property type="entry name" value="Integrase_recombinase_N"/>
</dbReference>
<organism evidence="8 9">
    <name type="scientific">Pandoraea apista</name>
    <dbReference type="NCBI Taxonomy" id="93218"/>
    <lineage>
        <taxon>Bacteria</taxon>
        <taxon>Pseudomonadati</taxon>
        <taxon>Pseudomonadota</taxon>
        <taxon>Betaproteobacteria</taxon>
        <taxon>Burkholderiales</taxon>
        <taxon>Burkholderiaceae</taxon>
        <taxon>Pandoraea</taxon>
    </lineage>
</organism>
<proteinExistence type="inferred from homology"/>
<sequence length="617" mass="69993">MALSDLAVRRAKATGKDYTLPDTLGLSLAVAATGGKTWHFRYYWLKEPKRMSFGTYPEVSLLEARALRDEARALVAKGINPRVHRKQKRAAVKLAGEHTFEVIYRKWFAHRALSLKKGRQTTHSILPRVFDKDVLPYLGKRSIYEIKRSDLLDVIAKIEKRKALSVAEKVRTWLNHLFRYALVIVPGLEQNPASDLDVVAVPLPPVNHNPFLRMEDLPKLLQRLRKYRGRLRTQLGLRLLCLTGVRTGELRLATPDQFDLDKGLWIIPPDVVKQLQVDMRRKRQRPQDIPPYIVPLSVQAIEIVRHMLEEFKPAQRYLLRHDNDLKKRMSENTLNGALKRMGYRDLLTGHGIRATMSTALNEFGYPKAWVDAQLSHVDPNKVSSTYNHAEYVEQRRRMMQDWADRLDLFEQNMVEAASMPLTIHLEGVPAIGGDPADSAPPRAATTPILLVTKPGDAMPLVSAAAQRLPAVTAPRSVMEQPLSDVQRKRMELVDVFESPHNLPVVEFAKMAGKSRRWISYEIKAGNLLALNLGNRGQRVPDWHLDPLKHELVQSVMKLSRGADPWQIYHALLQPRAMLRGRSALEGATANNLDKIIMAVVTSVKASEWDQEKVVGFA</sequence>
<evidence type="ECO:0000256" key="2">
    <source>
        <dbReference type="ARBA" id="ARBA00022908"/>
    </source>
</evidence>
<dbReference type="SUPFAM" id="SSF56349">
    <property type="entry name" value="DNA breaking-rejoining enzymes"/>
    <property type="match status" value="1"/>
</dbReference>
<protein>
    <submittedName>
        <fullName evidence="8">DUF4102 domain-containing protein</fullName>
    </submittedName>
</protein>
<dbReference type="PROSITE" id="PS51900">
    <property type="entry name" value="CB"/>
    <property type="match status" value="1"/>
</dbReference>
<accession>A0ABX9ZP92</accession>
<dbReference type="InterPro" id="IPR038488">
    <property type="entry name" value="Integrase_DNA-bd_sf"/>
</dbReference>
<keyword evidence="9" id="KW-1185">Reference proteome</keyword>
<evidence type="ECO:0000256" key="5">
    <source>
        <dbReference type="PROSITE-ProRule" id="PRU01248"/>
    </source>
</evidence>
<dbReference type="Gene3D" id="3.30.160.390">
    <property type="entry name" value="Integrase, DNA-binding domain"/>
    <property type="match status" value="1"/>
</dbReference>
<dbReference type="RefSeq" id="WP_006411704.1">
    <property type="nucleotide sequence ID" value="NZ_PYYA01000022.1"/>
</dbReference>
<evidence type="ECO:0000256" key="4">
    <source>
        <dbReference type="ARBA" id="ARBA00023172"/>
    </source>
</evidence>
<dbReference type="Proteomes" id="UP000270216">
    <property type="component" value="Unassembled WGS sequence"/>
</dbReference>